<dbReference type="EMBL" id="QUOU01000001">
    <property type="protein sequence ID" value="REL27317.1"/>
    <property type="molecule type" value="Genomic_DNA"/>
</dbReference>
<name>A0A3E0TSK5_9GAMM</name>
<gene>
    <name evidence="1" type="ORF">DXX93_12580</name>
</gene>
<evidence type="ECO:0008006" key="3">
    <source>
        <dbReference type="Google" id="ProtNLM"/>
    </source>
</evidence>
<reference evidence="1 2" key="1">
    <citation type="submission" date="2018-08" db="EMBL/GenBank/DDBJ databases">
        <title>Thalassotalea euphylliae genome.</title>
        <authorList>
            <person name="Summers S."/>
            <person name="Rice S.A."/>
            <person name="Freckelton M.L."/>
            <person name="Nedved B.T."/>
            <person name="Hadfield M.G."/>
        </authorList>
    </citation>
    <scope>NUCLEOTIDE SEQUENCE [LARGE SCALE GENOMIC DNA]</scope>
    <source>
        <strain evidence="1 2">H1</strain>
    </source>
</reference>
<comment type="caution">
    <text evidence="1">The sequence shown here is derived from an EMBL/GenBank/DDBJ whole genome shotgun (WGS) entry which is preliminary data.</text>
</comment>
<dbReference type="OrthoDB" id="127805at2"/>
<sequence>MSNTQVNTIANTAVNNLPNAVSSDEHSVIHLLNGDVLLRRFPAEITGEQLVMRECLIDGPATKASGTALYAQRSDYLQKYANGEDFPDYHEFVVPTFDKLMELSGEEAVFCWFEHDLFCQCNLWFCLFLLLQGKANPVYLVQPNQGNEYCYAAMSNAELVTSFERAVPLSRDDINSFAALWLAYAAKDHAQMTAIASRALSHFSFVAAAVNAELARVPDQQGLGEPERVLCQIMHELSSGSKQQGPEFSAVFSEFSRQMERYSFGDLQVKAMFDELRAS</sequence>
<proteinExistence type="predicted"/>
<evidence type="ECO:0000313" key="2">
    <source>
        <dbReference type="Proteomes" id="UP000256478"/>
    </source>
</evidence>
<protein>
    <recommendedName>
        <fullName evidence="3">DUF1835 domain-containing protein</fullName>
    </recommendedName>
</protein>
<evidence type="ECO:0000313" key="1">
    <source>
        <dbReference type="EMBL" id="REL27317.1"/>
    </source>
</evidence>
<dbReference type="RefSeq" id="WP_116008401.1">
    <property type="nucleotide sequence ID" value="NZ_QUOU01000001.1"/>
</dbReference>
<accession>A0A3E0TSK5</accession>
<dbReference type="AlphaFoldDB" id="A0A3E0TSK5"/>
<dbReference type="Proteomes" id="UP000256478">
    <property type="component" value="Unassembled WGS sequence"/>
</dbReference>
<organism evidence="1 2">
    <name type="scientific">Thalassotalea euphylliae</name>
    <dbReference type="NCBI Taxonomy" id="1655234"/>
    <lineage>
        <taxon>Bacteria</taxon>
        <taxon>Pseudomonadati</taxon>
        <taxon>Pseudomonadota</taxon>
        <taxon>Gammaproteobacteria</taxon>
        <taxon>Alteromonadales</taxon>
        <taxon>Colwelliaceae</taxon>
        <taxon>Thalassotalea</taxon>
    </lineage>
</organism>